<reference evidence="3 4" key="1">
    <citation type="submission" date="2021-05" db="EMBL/GenBank/DDBJ databases">
        <title>Draft Genome Sequences of Clinical Respiratory Isolates of Mycobacterium goodii Recovered in Ireland.</title>
        <authorList>
            <person name="Flanagan P.R."/>
            <person name="Mok S."/>
            <person name="Roycroft E."/>
            <person name="Rogers T.R."/>
            <person name="Fitzgibbon M."/>
        </authorList>
    </citation>
    <scope>NUCLEOTIDE SEQUENCE [LARGE SCALE GENOMIC DNA]</scope>
    <source>
        <strain evidence="3 4">14IE55</strain>
    </source>
</reference>
<evidence type="ECO:0000256" key="1">
    <source>
        <dbReference type="SAM" id="MobiDB-lite"/>
    </source>
</evidence>
<protein>
    <recommendedName>
        <fullName evidence="5">Sodium:proton antiporter</fullName>
    </recommendedName>
</protein>
<evidence type="ECO:0000313" key="3">
    <source>
        <dbReference type="EMBL" id="MBU8823211.1"/>
    </source>
</evidence>
<feature type="region of interest" description="Disordered" evidence="1">
    <location>
        <begin position="169"/>
        <end position="192"/>
    </location>
</feature>
<dbReference type="Pfam" id="PF19853">
    <property type="entry name" value="DUF6328"/>
    <property type="match status" value="1"/>
</dbReference>
<organism evidence="3 4">
    <name type="scientific">Mycolicibacterium goodii</name>
    <name type="common">Mycobacterium goodii</name>
    <dbReference type="NCBI Taxonomy" id="134601"/>
    <lineage>
        <taxon>Bacteria</taxon>
        <taxon>Bacillati</taxon>
        <taxon>Actinomycetota</taxon>
        <taxon>Actinomycetes</taxon>
        <taxon>Mycobacteriales</taxon>
        <taxon>Mycobacteriaceae</taxon>
        <taxon>Mycolicibacterium</taxon>
    </lineage>
</organism>
<proteinExistence type="predicted"/>
<accession>A0ABS6HLL4</accession>
<evidence type="ECO:0008006" key="5">
    <source>
        <dbReference type="Google" id="ProtNLM"/>
    </source>
</evidence>
<feature type="transmembrane region" description="Helical" evidence="2">
    <location>
        <begin position="110"/>
        <end position="130"/>
    </location>
</feature>
<dbReference type="InterPro" id="IPR046291">
    <property type="entry name" value="DUF6328"/>
</dbReference>
<name>A0ABS6HLL4_MYCGD</name>
<gene>
    <name evidence="3" type="ORF">KL859_10050</name>
</gene>
<keyword evidence="2" id="KW-1133">Transmembrane helix</keyword>
<comment type="caution">
    <text evidence="3">The sequence shown here is derived from an EMBL/GenBank/DDBJ whole genome shotgun (WGS) entry which is preliminary data.</text>
</comment>
<feature type="transmembrane region" description="Helical" evidence="2">
    <location>
        <begin position="69"/>
        <end position="89"/>
    </location>
</feature>
<dbReference type="Proteomes" id="UP000696413">
    <property type="component" value="Unassembled WGS sequence"/>
</dbReference>
<feature type="transmembrane region" description="Helical" evidence="2">
    <location>
        <begin position="136"/>
        <end position="157"/>
    </location>
</feature>
<evidence type="ECO:0000313" key="4">
    <source>
        <dbReference type="Proteomes" id="UP000696413"/>
    </source>
</evidence>
<keyword evidence="4" id="KW-1185">Reference proteome</keyword>
<sequence length="192" mass="20789">MINDMRAHDERPSGVARNETEAERLDRNWNNLLQELRVVQTGVQLLTGLLLTLPFQEGFEVLDGMMRTVYLVTVACAASSTALLVAPVAMHRMVFRRHRLNLVVTAAHRCAYAGLLLLGFAMAGVVQIIFDTVASRRTGFVAGGVALIVFVGCWIVWPFTMRSGQPMSGFSSGSSSASSAGSSSGTVAQRRE</sequence>
<evidence type="ECO:0000256" key="2">
    <source>
        <dbReference type="SAM" id="Phobius"/>
    </source>
</evidence>
<dbReference type="RefSeq" id="WP_214394673.1">
    <property type="nucleotide sequence ID" value="NZ_JAHBOL010000011.1"/>
</dbReference>
<keyword evidence="2" id="KW-0472">Membrane</keyword>
<dbReference type="EMBL" id="JAHBOM010000006">
    <property type="protein sequence ID" value="MBU8823211.1"/>
    <property type="molecule type" value="Genomic_DNA"/>
</dbReference>
<feature type="compositionally biased region" description="Low complexity" evidence="1">
    <location>
        <begin position="169"/>
        <end position="185"/>
    </location>
</feature>
<keyword evidence="2" id="KW-0812">Transmembrane</keyword>